<accession>A0ACC1M326</accession>
<name>A0ACC1M326_9FUNG</name>
<dbReference type="EMBL" id="JANBVB010000561">
    <property type="protein sequence ID" value="KAJ2893323.1"/>
    <property type="molecule type" value="Genomic_DNA"/>
</dbReference>
<comment type="caution">
    <text evidence="1">The sequence shown here is derived from an EMBL/GenBank/DDBJ whole genome shotgun (WGS) entry which is preliminary data.</text>
</comment>
<proteinExistence type="predicted"/>
<evidence type="ECO:0000313" key="2">
    <source>
        <dbReference type="Proteomes" id="UP001139981"/>
    </source>
</evidence>
<dbReference type="Proteomes" id="UP001139981">
    <property type="component" value="Unassembled WGS sequence"/>
</dbReference>
<sequence length="130" mass="14491">MFPNLRKLSICAGVSKLISDMFSSIQSLAPLNTSLCVLGVYRNRYFTGSSGLGMEFYYLPFENPVLHHYLGVVVGLVCCLPALDTLRVDSQFVEGIKESISTLTDTDIAPELKTCLQRLRVQPLDYPKKL</sequence>
<protein>
    <submittedName>
        <fullName evidence="1">Uncharacterized protein</fullName>
    </submittedName>
</protein>
<keyword evidence="2" id="KW-1185">Reference proteome</keyword>
<reference evidence="1" key="1">
    <citation type="submission" date="2022-07" db="EMBL/GenBank/DDBJ databases">
        <title>Phylogenomic reconstructions and comparative analyses of Kickxellomycotina fungi.</title>
        <authorList>
            <person name="Reynolds N.K."/>
            <person name="Stajich J.E."/>
            <person name="Barry K."/>
            <person name="Grigoriev I.V."/>
            <person name="Crous P."/>
            <person name="Smith M.E."/>
        </authorList>
    </citation>
    <scope>NUCLEOTIDE SEQUENCE</scope>
    <source>
        <strain evidence="1">CBS 190363</strain>
    </source>
</reference>
<evidence type="ECO:0000313" key="1">
    <source>
        <dbReference type="EMBL" id="KAJ2893323.1"/>
    </source>
</evidence>
<organism evidence="1 2">
    <name type="scientific">Coemansia aciculifera</name>
    <dbReference type="NCBI Taxonomy" id="417176"/>
    <lineage>
        <taxon>Eukaryota</taxon>
        <taxon>Fungi</taxon>
        <taxon>Fungi incertae sedis</taxon>
        <taxon>Zoopagomycota</taxon>
        <taxon>Kickxellomycotina</taxon>
        <taxon>Kickxellomycetes</taxon>
        <taxon>Kickxellales</taxon>
        <taxon>Kickxellaceae</taxon>
        <taxon>Coemansia</taxon>
    </lineage>
</organism>
<gene>
    <name evidence="1" type="ORF">IWW38_002900</name>
</gene>